<keyword evidence="3" id="KW-1185">Reference proteome</keyword>
<dbReference type="EMBL" id="BAABKI010000019">
    <property type="protein sequence ID" value="GAA5175444.1"/>
    <property type="molecule type" value="Genomic_DNA"/>
</dbReference>
<gene>
    <name evidence="2" type="ORF">GCM10023342_18790</name>
</gene>
<reference evidence="3" key="1">
    <citation type="journal article" date="2019" name="Int. J. Syst. Evol. Microbiol.">
        <title>The Global Catalogue of Microorganisms (GCM) 10K type strain sequencing project: providing services to taxonomists for standard genome sequencing and annotation.</title>
        <authorList>
            <consortium name="The Broad Institute Genomics Platform"/>
            <consortium name="The Broad Institute Genome Sequencing Center for Infectious Disease"/>
            <person name="Wu L."/>
            <person name="Ma J."/>
        </authorList>
    </citation>
    <scope>NUCLEOTIDE SEQUENCE [LARGE SCALE GENOMIC DNA]</scope>
    <source>
        <strain evidence="3">JCM 18472</strain>
    </source>
</reference>
<organism evidence="2 3">
    <name type="scientific">Modicisalibacter zincidurans</name>
    <dbReference type="NCBI Taxonomy" id="1178777"/>
    <lineage>
        <taxon>Bacteria</taxon>
        <taxon>Pseudomonadati</taxon>
        <taxon>Pseudomonadota</taxon>
        <taxon>Gammaproteobacteria</taxon>
        <taxon>Oceanospirillales</taxon>
        <taxon>Halomonadaceae</taxon>
        <taxon>Modicisalibacter</taxon>
    </lineage>
</organism>
<proteinExistence type="predicted"/>
<feature type="region of interest" description="Disordered" evidence="1">
    <location>
        <begin position="22"/>
        <end position="49"/>
    </location>
</feature>
<accession>A0ABP9RE15</accession>
<evidence type="ECO:0000256" key="1">
    <source>
        <dbReference type="SAM" id="MobiDB-lite"/>
    </source>
</evidence>
<comment type="caution">
    <text evidence="2">The sequence shown here is derived from an EMBL/GenBank/DDBJ whole genome shotgun (WGS) entry which is preliminary data.</text>
</comment>
<dbReference type="Proteomes" id="UP001500074">
    <property type="component" value="Unassembled WGS sequence"/>
</dbReference>
<evidence type="ECO:0000313" key="3">
    <source>
        <dbReference type="Proteomes" id="UP001500074"/>
    </source>
</evidence>
<evidence type="ECO:0000313" key="2">
    <source>
        <dbReference type="EMBL" id="GAA5175444.1"/>
    </source>
</evidence>
<name>A0ABP9RE15_9GAMM</name>
<protein>
    <submittedName>
        <fullName evidence="2">Uncharacterized protein</fullName>
    </submittedName>
</protein>
<dbReference type="RefSeq" id="WP_201448160.1">
    <property type="nucleotide sequence ID" value="NZ_BAABKI010000019.1"/>
</dbReference>
<feature type="compositionally biased region" description="Basic and acidic residues" evidence="1">
    <location>
        <begin position="34"/>
        <end position="49"/>
    </location>
</feature>
<sequence length="49" mass="5716">MTQRRSVITRVYVPTHVRDLPNGERVTIPGHYRQPRDDHGRQASGFSRD</sequence>